<dbReference type="Proteomes" id="UP001642360">
    <property type="component" value="Unassembled WGS sequence"/>
</dbReference>
<sequence>MEGDLPHITPERKKGRREKQKTRLKMIVLAILDEFVQDLRFRWVEVELELNALDNPGSRRGSGNEKAVVSQGVALSVGLGGQVVVGTMNTSSGMPLCSYDAVVFVVGT</sequence>
<gene>
    <name evidence="3" type="ORF">ILEXP_LOCUS20780</name>
</gene>
<evidence type="ECO:0000313" key="3">
    <source>
        <dbReference type="EMBL" id="CAK9152550.1"/>
    </source>
</evidence>
<dbReference type="Pfam" id="PF19274">
    <property type="entry name" value="PI4K_N"/>
    <property type="match status" value="1"/>
</dbReference>
<evidence type="ECO:0000256" key="1">
    <source>
        <dbReference type="ARBA" id="ARBA00006209"/>
    </source>
</evidence>
<feature type="domain" description="PI4-kinase N-terminal" evidence="2">
    <location>
        <begin position="42"/>
        <end position="94"/>
    </location>
</feature>
<evidence type="ECO:0000313" key="4">
    <source>
        <dbReference type="Proteomes" id="UP001642360"/>
    </source>
</evidence>
<dbReference type="EMBL" id="CAUOFW020002280">
    <property type="protein sequence ID" value="CAK9152550.1"/>
    <property type="molecule type" value="Genomic_DNA"/>
</dbReference>
<keyword evidence="4" id="KW-1185">Reference proteome</keyword>
<organism evidence="3 4">
    <name type="scientific">Ilex paraguariensis</name>
    <name type="common">yerba mate</name>
    <dbReference type="NCBI Taxonomy" id="185542"/>
    <lineage>
        <taxon>Eukaryota</taxon>
        <taxon>Viridiplantae</taxon>
        <taxon>Streptophyta</taxon>
        <taxon>Embryophyta</taxon>
        <taxon>Tracheophyta</taxon>
        <taxon>Spermatophyta</taxon>
        <taxon>Magnoliopsida</taxon>
        <taxon>eudicotyledons</taxon>
        <taxon>Gunneridae</taxon>
        <taxon>Pentapetalae</taxon>
        <taxon>asterids</taxon>
        <taxon>campanulids</taxon>
        <taxon>Aquifoliales</taxon>
        <taxon>Aquifoliaceae</taxon>
        <taxon>Ilex</taxon>
    </lineage>
</organism>
<name>A0ABC8S9S5_9AQUA</name>
<comment type="similarity">
    <text evidence="1">Belongs to the PI3/PI4-kinase family. Type III PI4K subfamily.</text>
</comment>
<comment type="caution">
    <text evidence="3">The sequence shown here is derived from an EMBL/GenBank/DDBJ whole genome shotgun (WGS) entry which is preliminary data.</text>
</comment>
<dbReference type="AlphaFoldDB" id="A0ABC8S9S5"/>
<reference evidence="3 4" key="1">
    <citation type="submission" date="2024-02" db="EMBL/GenBank/DDBJ databases">
        <authorList>
            <person name="Vignale AGUSTIN F."/>
            <person name="Sosa J E."/>
            <person name="Modenutti C."/>
        </authorList>
    </citation>
    <scope>NUCLEOTIDE SEQUENCE [LARGE SCALE GENOMIC DNA]</scope>
</reference>
<protein>
    <recommendedName>
        <fullName evidence="2">PI4-kinase N-terminal domain-containing protein</fullName>
    </recommendedName>
</protein>
<evidence type="ECO:0000259" key="2">
    <source>
        <dbReference type="Pfam" id="PF19274"/>
    </source>
</evidence>
<dbReference type="InterPro" id="IPR045495">
    <property type="entry name" value="PI4K_N"/>
</dbReference>
<proteinExistence type="inferred from homology"/>
<accession>A0ABC8S9S5</accession>